<reference evidence="6 7" key="1">
    <citation type="journal article" date="2017" name="Mol. Plant">
        <title>The Genome of Medicinal Plant Macleaya cordata Provides New Insights into Benzylisoquinoline Alkaloids Metabolism.</title>
        <authorList>
            <person name="Liu X."/>
            <person name="Liu Y."/>
            <person name="Huang P."/>
            <person name="Ma Y."/>
            <person name="Qing Z."/>
            <person name="Tang Q."/>
            <person name="Cao H."/>
            <person name="Cheng P."/>
            <person name="Zheng Y."/>
            <person name="Yuan Z."/>
            <person name="Zhou Y."/>
            <person name="Liu J."/>
            <person name="Tang Z."/>
            <person name="Zhuo Y."/>
            <person name="Zhang Y."/>
            <person name="Yu L."/>
            <person name="Huang J."/>
            <person name="Yang P."/>
            <person name="Peng Q."/>
            <person name="Zhang J."/>
            <person name="Jiang W."/>
            <person name="Zhang Z."/>
            <person name="Lin K."/>
            <person name="Ro D.K."/>
            <person name="Chen X."/>
            <person name="Xiong X."/>
            <person name="Shang Y."/>
            <person name="Huang S."/>
            <person name="Zeng J."/>
        </authorList>
    </citation>
    <scope>NUCLEOTIDE SEQUENCE [LARGE SCALE GENOMIC DNA]</scope>
    <source>
        <strain evidence="7">cv. BLH2017</strain>
        <tissue evidence="6">Root</tissue>
    </source>
</reference>
<keyword evidence="2 4" id="KW-0479">Metal-binding</keyword>
<evidence type="ECO:0000313" key="6">
    <source>
        <dbReference type="EMBL" id="OVA04190.1"/>
    </source>
</evidence>
<name>A0A200Q140_MACCD</name>
<dbReference type="SUPFAM" id="SSF51197">
    <property type="entry name" value="Clavaminate synthase-like"/>
    <property type="match status" value="1"/>
</dbReference>
<keyword evidence="4" id="KW-0560">Oxidoreductase</keyword>
<proteinExistence type="inferred from homology"/>
<comment type="similarity">
    <text evidence="1 4">Belongs to the iron/ascorbate-dependent oxidoreductase family.</text>
</comment>
<dbReference type="Pfam" id="PF14226">
    <property type="entry name" value="DIOX_N"/>
    <property type="match status" value="1"/>
</dbReference>
<dbReference type="PANTHER" id="PTHR47991">
    <property type="entry name" value="OXOGLUTARATE/IRON-DEPENDENT DIOXYGENASE"/>
    <property type="match status" value="1"/>
</dbReference>
<evidence type="ECO:0000256" key="1">
    <source>
        <dbReference type="ARBA" id="ARBA00008056"/>
    </source>
</evidence>
<protein>
    <submittedName>
        <fullName evidence="6">Oxoglutarate/iron-dependent dioxygenase</fullName>
    </submittedName>
</protein>
<keyword evidence="7" id="KW-1185">Reference proteome</keyword>
<dbReference type="GO" id="GO:0046872">
    <property type="term" value="F:metal ion binding"/>
    <property type="evidence" value="ECO:0007669"/>
    <property type="project" value="UniProtKB-KW"/>
</dbReference>
<dbReference type="InterPro" id="IPR026992">
    <property type="entry name" value="DIOX_N"/>
</dbReference>
<dbReference type="InterPro" id="IPR050295">
    <property type="entry name" value="Plant_2OG-oxidoreductases"/>
</dbReference>
<dbReference type="AlphaFoldDB" id="A0A200Q140"/>
<accession>A0A200Q140</accession>
<keyword evidence="6" id="KW-0223">Dioxygenase</keyword>
<evidence type="ECO:0000259" key="5">
    <source>
        <dbReference type="PROSITE" id="PS51471"/>
    </source>
</evidence>
<evidence type="ECO:0000256" key="3">
    <source>
        <dbReference type="ARBA" id="ARBA00023004"/>
    </source>
</evidence>
<comment type="caution">
    <text evidence="6">The sequence shown here is derived from an EMBL/GenBank/DDBJ whole genome shotgun (WGS) entry which is preliminary data.</text>
</comment>
<organism evidence="6 7">
    <name type="scientific">Macleaya cordata</name>
    <name type="common">Five-seeded plume-poppy</name>
    <name type="synonym">Bocconia cordata</name>
    <dbReference type="NCBI Taxonomy" id="56857"/>
    <lineage>
        <taxon>Eukaryota</taxon>
        <taxon>Viridiplantae</taxon>
        <taxon>Streptophyta</taxon>
        <taxon>Embryophyta</taxon>
        <taxon>Tracheophyta</taxon>
        <taxon>Spermatophyta</taxon>
        <taxon>Magnoliopsida</taxon>
        <taxon>Ranunculales</taxon>
        <taxon>Papaveraceae</taxon>
        <taxon>Papaveroideae</taxon>
        <taxon>Macleaya</taxon>
    </lineage>
</organism>
<evidence type="ECO:0000313" key="7">
    <source>
        <dbReference type="Proteomes" id="UP000195402"/>
    </source>
</evidence>
<evidence type="ECO:0000256" key="2">
    <source>
        <dbReference type="ARBA" id="ARBA00022723"/>
    </source>
</evidence>
<dbReference type="GO" id="GO:0051213">
    <property type="term" value="F:dioxygenase activity"/>
    <property type="evidence" value="ECO:0007669"/>
    <property type="project" value="UniProtKB-KW"/>
</dbReference>
<dbReference type="InterPro" id="IPR027443">
    <property type="entry name" value="IPNS-like_sf"/>
</dbReference>
<feature type="domain" description="Fe2OG dioxygenase" evidence="5">
    <location>
        <begin position="199"/>
        <end position="300"/>
    </location>
</feature>
<evidence type="ECO:0000256" key="4">
    <source>
        <dbReference type="RuleBase" id="RU003682"/>
    </source>
</evidence>
<dbReference type="InterPro" id="IPR044861">
    <property type="entry name" value="IPNS-like_FE2OG_OXY"/>
</dbReference>
<dbReference type="Gene3D" id="2.60.120.330">
    <property type="entry name" value="B-lactam Antibiotic, Isopenicillin N Synthase, Chain"/>
    <property type="match status" value="1"/>
</dbReference>
<gene>
    <name evidence="6" type="ORF">BVC80_277g25</name>
</gene>
<dbReference type="InParanoid" id="A0A200Q140"/>
<sequence>MEPTSSSSSFKFVFNSSSPLSLSPNFILPDDETVKPNLSQVLPSSTSIPTIDMNIDHNSLVTKISNACENYGFFQIINHGVSGDLYRQMMDVATNFFQLPHEERAKLYSEDRSVPVRVGGFHLKFQSQGKVNMWMEQLYHPVHPIEDYFHLLPENPPRYREVAAAYAKETVDLVYRLLGLISEGLELGTSYLQRRLGDKHECHQQVNFYPPCPDPELTLGLQVHTDIGMITILQQLEGVSGLQVIKDGKWLSVDPLPNAFIVNVADQLEVMSNGRYKSVHHRAVTNKEMPRISIATFCRPSKDAIIGPIEEMVSEEHPPIYRSYPYEEFFKEFCRQEGVRRRVKQVFQLNR</sequence>
<dbReference type="InterPro" id="IPR005123">
    <property type="entry name" value="Oxoglu/Fe-dep_dioxygenase_dom"/>
</dbReference>
<dbReference type="OMA" id="WSETFTH"/>
<keyword evidence="3 4" id="KW-0408">Iron</keyword>
<dbReference type="EMBL" id="MVGT01003349">
    <property type="protein sequence ID" value="OVA04190.1"/>
    <property type="molecule type" value="Genomic_DNA"/>
</dbReference>
<dbReference type="PROSITE" id="PS51471">
    <property type="entry name" value="FE2OG_OXY"/>
    <property type="match status" value="1"/>
</dbReference>
<dbReference type="Pfam" id="PF03171">
    <property type="entry name" value="2OG-FeII_Oxy"/>
    <property type="match status" value="1"/>
</dbReference>
<dbReference type="Proteomes" id="UP000195402">
    <property type="component" value="Unassembled WGS sequence"/>
</dbReference>
<dbReference type="OrthoDB" id="288590at2759"/>